<feature type="region of interest" description="Disordered" evidence="1">
    <location>
        <begin position="175"/>
        <end position="198"/>
    </location>
</feature>
<proteinExistence type="predicted"/>
<reference evidence="3" key="1">
    <citation type="submission" date="2018-11" db="EMBL/GenBank/DDBJ databases">
        <authorList>
            <consortium name="Pathogen Informatics"/>
        </authorList>
    </citation>
    <scope>NUCLEOTIDE SEQUENCE</scope>
</reference>
<feature type="transmembrane region" description="Helical" evidence="2">
    <location>
        <begin position="62"/>
        <end position="84"/>
    </location>
</feature>
<gene>
    <name evidence="3" type="ORF">PXEA_LOCUS242</name>
</gene>
<organism evidence="3 4">
    <name type="scientific">Protopolystoma xenopodis</name>
    <dbReference type="NCBI Taxonomy" id="117903"/>
    <lineage>
        <taxon>Eukaryota</taxon>
        <taxon>Metazoa</taxon>
        <taxon>Spiralia</taxon>
        <taxon>Lophotrochozoa</taxon>
        <taxon>Platyhelminthes</taxon>
        <taxon>Monogenea</taxon>
        <taxon>Polyopisthocotylea</taxon>
        <taxon>Polystomatidea</taxon>
        <taxon>Polystomatidae</taxon>
        <taxon>Protopolystoma</taxon>
    </lineage>
</organism>
<evidence type="ECO:0000256" key="1">
    <source>
        <dbReference type="SAM" id="MobiDB-lite"/>
    </source>
</evidence>
<evidence type="ECO:0000256" key="2">
    <source>
        <dbReference type="SAM" id="Phobius"/>
    </source>
</evidence>
<accession>A0A3S5AWF5</accession>
<dbReference type="AlphaFoldDB" id="A0A3S5AWF5"/>
<dbReference type="Proteomes" id="UP000784294">
    <property type="component" value="Unassembled WGS sequence"/>
</dbReference>
<sequence>MVLKYLVDRYNLYFVYLPSRIDTRIHWVAGLLALTSVFLLQVNLTIFLLLRRGLTTSRLSQAAVGLLVIGLVVLILAGLASWYWGVDSPRHRLARQRRHQLTKQNELQAQPNISRLEFDSEEMRRKGSSAAPESEMNLEGHRQMKSAKWVDATDSSQNDQSEQLVIGLQTALASENQSLDTSSSGRRPSNFDSPLGRSEEINSLRAPILPEQGLRHSEFLAPVLRSHSLWYERSVQDDKETIANARATLRFGRSVSQYSNKREELLQLTPASPTSASTSQSPVNHAVCNALCPSTSSEESAVLDQKD</sequence>
<keyword evidence="2" id="KW-1133">Transmembrane helix</keyword>
<feature type="compositionally biased region" description="Basic and acidic residues" evidence="1">
    <location>
        <begin position="116"/>
        <end position="125"/>
    </location>
</feature>
<keyword evidence="2" id="KW-0812">Transmembrane</keyword>
<dbReference type="EMBL" id="CAAALY010000424">
    <property type="protein sequence ID" value="VEL06802.1"/>
    <property type="molecule type" value="Genomic_DNA"/>
</dbReference>
<keyword evidence="2" id="KW-0472">Membrane</keyword>
<evidence type="ECO:0000313" key="4">
    <source>
        <dbReference type="Proteomes" id="UP000784294"/>
    </source>
</evidence>
<evidence type="ECO:0000313" key="3">
    <source>
        <dbReference type="EMBL" id="VEL06802.1"/>
    </source>
</evidence>
<feature type="region of interest" description="Disordered" evidence="1">
    <location>
        <begin position="112"/>
        <end position="154"/>
    </location>
</feature>
<dbReference type="OrthoDB" id="1689567at2759"/>
<protein>
    <submittedName>
        <fullName evidence="3">Uncharacterized protein</fullName>
    </submittedName>
</protein>
<feature type="transmembrane region" description="Helical" evidence="2">
    <location>
        <begin position="25"/>
        <end position="50"/>
    </location>
</feature>
<name>A0A3S5AWF5_9PLAT</name>
<comment type="caution">
    <text evidence="3">The sequence shown here is derived from an EMBL/GenBank/DDBJ whole genome shotgun (WGS) entry which is preliminary data.</text>
</comment>
<keyword evidence="4" id="KW-1185">Reference proteome</keyword>
<feature type="compositionally biased region" description="Polar residues" evidence="1">
    <location>
        <begin position="175"/>
        <end position="192"/>
    </location>
</feature>